<keyword evidence="1" id="KW-1133">Transmembrane helix</keyword>
<dbReference type="GO" id="GO:0005886">
    <property type="term" value="C:plasma membrane"/>
    <property type="evidence" value="ECO:0007669"/>
    <property type="project" value="InterPro"/>
</dbReference>
<comment type="caution">
    <text evidence="3">The sequence shown here is derived from an EMBL/GenBank/DDBJ whole genome shotgun (WGS) entry which is preliminary data.</text>
</comment>
<dbReference type="Pfam" id="PF10099">
    <property type="entry name" value="RskA_C"/>
    <property type="match status" value="1"/>
</dbReference>
<evidence type="ECO:0000313" key="3">
    <source>
        <dbReference type="EMBL" id="PZQ62003.1"/>
    </source>
</evidence>
<name>A0A2W5R410_9SPHN</name>
<sequence>MTPDDQALAAELMLGLLDGDEQAAARARMLGDPAFAAEVARWQAWLMPLAWGWRDEAPPAALEERVMAAIAAPAPGRAPWRRAIGYAVVAIAAAVLALVLGPLRAPTPVPPPARVAPADRATLLAALAVPAGQQADDRVALAAAVDDAAGVVRVSPVGGVPARRAAELWAIGTDGAAPVSLGLLAATGPSRITVPAAARRLLVPGTTLAVSIEPAGGSKTGAPTGPVVAAGALATG</sequence>
<protein>
    <recommendedName>
        <fullName evidence="2">Anti-sigma K factor RskA C-terminal domain-containing protein</fullName>
    </recommendedName>
</protein>
<organism evidence="3 4">
    <name type="scientific">Sphingomonas taxi</name>
    <dbReference type="NCBI Taxonomy" id="1549858"/>
    <lineage>
        <taxon>Bacteria</taxon>
        <taxon>Pseudomonadati</taxon>
        <taxon>Pseudomonadota</taxon>
        <taxon>Alphaproteobacteria</taxon>
        <taxon>Sphingomonadales</taxon>
        <taxon>Sphingomonadaceae</taxon>
        <taxon>Sphingomonas</taxon>
    </lineage>
</organism>
<dbReference type="PANTHER" id="PTHR37461">
    <property type="entry name" value="ANTI-SIGMA-K FACTOR RSKA"/>
    <property type="match status" value="1"/>
</dbReference>
<feature type="transmembrane region" description="Helical" evidence="1">
    <location>
        <begin position="83"/>
        <end position="103"/>
    </location>
</feature>
<feature type="domain" description="Anti-sigma K factor RskA C-terminal" evidence="2">
    <location>
        <begin position="89"/>
        <end position="227"/>
    </location>
</feature>
<evidence type="ECO:0000313" key="4">
    <source>
        <dbReference type="Proteomes" id="UP000249229"/>
    </source>
</evidence>
<dbReference type="EMBL" id="QFQI01000002">
    <property type="protein sequence ID" value="PZQ62003.1"/>
    <property type="molecule type" value="Genomic_DNA"/>
</dbReference>
<dbReference type="GO" id="GO:0006417">
    <property type="term" value="P:regulation of translation"/>
    <property type="evidence" value="ECO:0007669"/>
    <property type="project" value="TreeGrafter"/>
</dbReference>
<dbReference type="Proteomes" id="UP000249229">
    <property type="component" value="Unassembled WGS sequence"/>
</dbReference>
<dbReference type="PANTHER" id="PTHR37461:SF1">
    <property type="entry name" value="ANTI-SIGMA-K FACTOR RSKA"/>
    <property type="match status" value="1"/>
</dbReference>
<evidence type="ECO:0000259" key="2">
    <source>
        <dbReference type="Pfam" id="PF10099"/>
    </source>
</evidence>
<proteinExistence type="predicted"/>
<reference evidence="3 4" key="1">
    <citation type="submission" date="2017-08" db="EMBL/GenBank/DDBJ databases">
        <title>Infants hospitalized years apart are colonized by the same room-sourced microbial strains.</title>
        <authorList>
            <person name="Brooks B."/>
            <person name="Olm M.R."/>
            <person name="Firek B.A."/>
            <person name="Baker R."/>
            <person name="Thomas B.C."/>
            <person name="Morowitz M.J."/>
            <person name="Banfield J.F."/>
        </authorList>
    </citation>
    <scope>NUCLEOTIDE SEQUENCE [LARGE SCALE GENOMIC DNA]</scope>
    <source>
        <strain evidence="3">S2_005_001_R1_22</strain>
    </source>
</reference>
<keyword evidence="1" id="KW-0812">Transmembrane</keyword>
<gene>
    <name evidence="3" type="ORF">DI544_05255</name>
</gene>
<dbReference type="InterPro" id="IPR018764">
    <property type="entry name" value="RskA_C"/>
</dbReference>
<dbReference type="GO" id="GO:0016989">
    <property type="term" value="F:sigma factor antagonist activity"/>
    <property type="evidence" value="ECO:0007669"/>
    <property type="project" value="TreeGrafter"/>
</dbReference>
<evidence type="ECO:0000256" key="1">
    <source>
        <dbReference type="SAM" id="Phobius"/>
    </source>
</evidence>
<dbReference type="AlphaFoldDB" id="A0A2W5R410"/>
<accession>A0A2W5R410</accession>
<dbReference type="InterPro" id="IPR051474">
    <property type="entry name" value="Anti-sigma-K/W_factor"/>
</dbReference>
<keyword evidence="1" id="KW-0472">Membrane</keyword>